<dbReference type="InterPro" id="IPR012340">
    <property type="entry name" value="NA-bd_OB-fold"/>
</dbReference>
<gene>
    <name evidence="14" type="primary">ligA</name>
    <name evidence="16" type="ORF">A2988_03565</name>
</gene>
<evidence type="ECO:0000256" key="7">
    <source>
        <dbReference type="ARBA" id="ARBA00022763"/>
    </source>
</evidence>
<dbReference type="InterPro" id="IPR003583">
    <property type="entry name" value="Hlx-hairpin-Hlx_DNA-bd_motif"/>
</dbReference>
<evidence type="ECO:0000256" key="9">
    <source>
        <dbReference type="ARBA" id="ARBA00022842"/>
    </source>
</evidence>
<dbReference type="InterPro" id="IPR041663">
    <property type="entry name" value="DisA/LigA_HHH"/>
</dbReference>
<dbReference type="SUPFAM" id="SSF50249">
    <property type="entry name" value="Nucleic acid-binding proteins"/>
    <property type="match status" value="1"/>
</dbReference>
<dbReference type="InterPro" id="IPR013840">
    <property type="entry name" value="DNAligase_N"/>
</dbReference>
<dbReference type="SUPFAM" id="SSF47781">
    <property type="entry name" value="RuvA domain 2-like"/>
    <property type="match status" value="1"/>
</dbReference>
<dbReference type="NCBIfam" id="NF005932">
    <property type="entry name" value="PRK07956.1"/>
    <property type="match status" value="1"/>
</dbReference>
<dbReference type="Gene3D" id="1.10.287.610">
    <property type="entry name" value="Helix hairpin bin"/>
    <property type="match status" value="1"/>
</dbReference>
<keyword evidence="4 14" id="KW-0436">Ligase</keyword>
<keyword evidence="8 14" id="KW-0862">Zinc</keyword>
<dbReference type="HAMAP" id="MF_01588">
    <property type="entry name" value="DNA_ligase_A"/>
    <property type="match status" value="1"/>
</dbReference>
<dbReference type="FunFam" id="1.10.150.20:FF:000007">
    <property type="entry name" value="DNA ligase"/>
    <property type="match status" value="1"/>
</dbReference>
<evidence type="ECO:0000256" key="11">
    <source>
        <dbReference type="ARBA" id="ARBA00023204"/>
    </source>
</evidence>
<dbReference type="CDD" id="cd00114">
    <property type="entry name" value="LIGANc"/>
    <property type="match status" value="1"/>
</dbReference>
<feature type="binding site" evidence="14">
    <location>
        <position position="200"/>
    </location>
    <ligand>
        <name>NAD(+)</name>
        <dbReference type="ChEBI" id="CHEBI:57540"/>
    </ligand>
</feature>
<keyword evidence="6 14" id="KW-0479">Metal-binding</keyword>
<dbReference type="CDD" id="cd17748">
    <property type="entry name" value="BRCT_DNA_ligase_like"/>
    <property type="match status" value="1"/>
</dbReference>
<proteinExistence type="inferred from homology"/>
<organism evidence="16 17">
    <name type="scientific">Candidatus Azambacteria bacterium RIFCSPLOWO2_01_FULL_46_25</name>
    <dbReference type="NCBI Taxonomy" id="1797298"/>
    <lineage>
        <taxon>Bacteria</taxon>
        <taxon>Candidatus Azamiibacteriota</taxon>
    </lineage>
</organism>
<dbReference type="GO" id="GO:0006281">
    <property type="term" value="P:DNA repair"/>
    <property type="evidence" value="ECO:0007669"/>
    <property type="project" value="UniProtKB-KW"/>
</dbReference>
<dbReference type="Gene3D" id="2.40.50.140">
    <property type="entry name" value="Nucleic acid-binding proteins"/>
    <property type="match status" value="1"/>
</dbReference>
<keyword evidence="9 14" id="KW-0460">Magnesium</keyword>
<dbReference type="SUPFAM" id="SSF56091">
    <property type="entry name" value="DNA ligase/mRNA capping enzyme, catalytic domain"/>
    <property type="match status" value="1"/>
</dbReference>
<dbReference type="EMBL" id="MEYS01000001">
    <property type="protein sequence ID" value="OGD34561.1"/>
    <property type="molecule type" value="Genomic_DNA"/>
</dbReference>
<dbReference type="AlphaFoldDB" id="A0A1F5BVD3"/>
<evidence type="ECO:0000313" key="17">
    <source>
        <dbReference type="Proteomes" id="UP000176650"/>
    </source>
</evidence>
<evidence type="ECO:0000256" key="6">
    <source>
        <dbReference type="ARBA" id="ARBA00022723"/>
    </source>
</evidence>
<dbReference type="InterPro" id="IPR013839">
    <property type="entry name" value="DNAligase_adenylation"/>
</dbReference>
<dbReference type="Pfam" id="PF01653">
    <property type="entry name" value="DNA_ligase_aden"/>
    <property type="match status" value="2"/>
</dbReference>
<protein>
    <recommendedName>
        <fullName evidence="3 14">DNA ligase</fullName>
        <ecNumber evidence="2 14">6.5.1.2</ecNumber>
    </recommendedName>
    <alternativeName>
        <fullName evidence="14">Polydeoxyribonucleotide synthase [NAD(+)]</fullName>
    </alternativeName>
</protein>
<dbReference type="Gene3D" id="3.40.50.10190">
    <property type="entry name" value="BRCT domain"/>
    <property type="match status" value="1"/>
</dbReference>
<dbReference type="GO" id="GO:0003677">
    <property type="term" value="F:DNA binding"/>
    <property type="evidence" value="ECO:0007669"/>
    <property type="project" value="InterPro"/>
</dbReference>
<dbReference type="InterPro" id="IPR001679">
    <property type="entry name" value="DNA_ligase"/>
</dbReference>
<dbReference type="InterPro" id="IPR033136">
    <property type="entry name" value="DNA_ligase_CS"/>
</dbReference>
<comment type="similarity">
    <text evidence="13 14">Belongs to the NAD-dependent DNA ligase family. LigA subfamily.</text>
</comment>
<feature type="binding site" evidence="14">
    <location>
        <position position="432"/>
    </location>
    <ligand>
        <name>Zn(2+)</name>
        <dbReference type="ChEBI" id="CHEBI:29105"/>
    </ligand>
</feature>
<dbReference type="Pfam" id="PF03120">
    <property type="entry name" value="OB_DNA_ligase"/>
    <property type="match status" value="1"/>
</dbReference>
<dbReference type="InterPro" id="IPR004149">
    <property type="entry name" value="Znf_DNAligase_C4"/>
</dbReference>
<keyword evidence="5 14" id="KW-0235">DNA replication</keyword>
<dbReference type="Pfam" id="PF12826">
    <property type="entry name" value="HHH_2"/>
    <property type="match status" value="1"/>
</dbReference>
<dbReference type="SMART" id="SM00278">
    <property type="entry name" value="HhH1"/>
    <property type="match status" value="3"/>
</dbReference>
<evidence type="ECO:0000256" key="3">
    <source>
        <dbReference type="ARBA" id="ARBA00013308"/>
    </source>
</evidence>
<name>A0A1F5BVD3_9BACT</name>
<evidence type="ECO:0000259" key="15">
    <source>
        <dbReference type="PROSITE" id="PS50172"/>
    </source>
</evidence>
<dbReference type="GO" id="GO:0046872">
    <property type="term" value="F:metal ion binding"/>
    <property type="evidence" value="ECO:0007669"/>
    <property type="project" value="UniProtKB-KW"/>
</dbReference>
<evidence type="ECO:0000256" key="13">
    <source>
        <dbReference type="ARBA" id="ARBA00060881"/>
    </source>
</evidence>
<feature type="binding site" evidence="14">
    <location>
        <position position="114"/>
    </location>
    <ligand>
        <name>NAD(+)</name>
        <dbReference type="ChEBI" id="CHEBI:57540"/>
    </ligand>
</feature>
<dbReference type="GO" id="GO:0006260">
    <property type="term" value="P:DNA replication"/>
    <property type="evidence" value="ECO:0007669"/>
    <property type="project" value="UniProtKB-KW"/>
</dbReference>
<dbReference type="SUPFAM" id="SSF52113">
    <property type="entry name" value="BRCT domain"/>
    <property type="match status" value="1"/>
</dbReference>
<dbReference type="PROSITE" id="PS01056">
    <property type="entry name" value="DNA_LIGASE_N2"/>
    <property type="match status" value="1"/>
</dbReference>
<dbReference type="InterPro" id="IPR010994">
    <property type="entry name" value="RuvA_2-like"/>
</dbReference>
<comment type="caution">
    <text evidence="14">Lacks conserved residue(s) required for the propagation of feature annotation.</text>
</comment>
<dbReference type="SMART" id="SM00532">
    <property type="entry name" value="LIGANc"/>
    <property type="match status" value="1"/>
</dbReference>
<dbReference type="InterPro" id="IPR036420">
    <property type="entry name" value="BRCT_dom_sf"/>
</dbReference>
<dbReference type="PANTHER" id="PTHR23389">
    <property type="entry name" value="CHROMOSOME TRANSMISSION FIDELITY FACTOR 18"/>
    <property type="match status" value="1"/>
</dbReference>
<dbReference type="Gene3D" id="3.30.470.30">
    <property type="entry name" value="DNA ligase/mRNA capping enzyme"/>
    <property type="match status" value="1"/>
</dbReference>
<keyword evidence="11 14" id="KW-0234">DNA repair</keyword>
<evidence type="ECO:0000256" key="8">
    <source>
        <dbReference type="ARBA" id="ARBA00022833"/>
    </source>
</evidence>
<feature type="binding site" evidence="14">
    <location>
        <position position="435"/>
    </location>
    <ligand>
        <name>Zn(2+)</name>
        <dbReference type="ChEBI" id="CHEBI:29105"/>
    </ligand>
</feature>
<feature type="binding site" evidence="14">
    <location>
        <position position="137"/>
    </location>
    <ligand>
        <name>NAD(+)</name>
        <dbReference type="ChEBI" id="CHEBI:57540"/>
    </ligand>
</feature>
<keyword evidence="10 14" id="KW-0520">NAD</keyword>
<dbReference type="Proteomes" id="UP000176650">
    <property type="component" value="Unassembled WGS sequence"/>
</dbReference>
<feature type="domain" description="BRCT" evidence="15">
    <location>
        <begin position="623"/>
        <end position="703"/>
    </location>
</feature>
<evidence type="ECO:0000256" key="1">
    <source>
        <dbReference type="ARBA" id="ARBA00004067"/>
    </source>
</evidence>
<keyword evidence="7 14" id="KW-0227">DNA damage</keyword>
<feature type="binding site" evidence="14">
    <location>
        <begin position="83"/>
        <end position="84"/>
    </location>
    <ligand>
        <name>NAD(+)</name>
        <dbReference type="ChEBI" id="CHEBI:57540"/>
    </ligand>
</feature>
<dbReference type="InterPro" id="IPR001357">
    <property type="entry name" value="BRCT_dom"/>
</dbReference>
<dbReference type="InterPro" id="IPR004150">
    <property type="entry name" value="NAD_DNA_ligase_OB"/>
</dbReference>
<evidence type="ECO:0000256" key="12">
    <source>
        <dbReference type="ARBA" id="ARBA00034005"/>
    </source>
</evidence>
<dbReference type="NCBIfam" id="TIGR00575">
    <property type="entry name" value="dnlj"/>
    <property type="match status" value="1"/>
</dbReference>
<accession>A0A1F5BVD3</accession>
<sequence>MTKHEAKERIEKLKREINHHRYLYHVLDRSEISDAALDSLKHELVLLERQYPELVTPDSPTQRVGGVPLAKFSKVSHGVPMLSLEDAFSKTDMSEWRGRIRKAYPGGDFRFFAEQKIDGFAISLTYENGVFVRGSTRGDGLVGEDVTANLKTIESIPLALEMENIREKTQKGGSTMRVSRKSKDIPKSLISSGILEIRGEVFMTKKTFEKINEERKKGGSTLYANPRNTAAGSIRQLDPAVAASRKLEFLAYALVTDVGQASHGREHELLEALGFKTDKTARECADLDEVFSFYNEIGNRRGKLEHQIDGIVVSVNDNATFEKLGVAGKAPRGAIAFKFPAEEATTRVNDIVVQVGRTGALTPVAHLEPVPIGGTIVSHASLHNQDEIGRLGLKIGDTVVVKRAGDVIPKVVSVLTNLRTGKERAFRMPARCPVCKEAVQREEGEVISKCVNKKCPAKNKEALAHFVSRKAFNVIGLGDKILKKLSDVGLISDAADIFFLEHGDLSPLERFAERSADNLIASIASSKKIALGKFLYALGIPHVGEETARLLAEQVKSQKSKVKSDEVLKVFQNFSLEALQEIPGIGPTAAQSIHGYFRTPHTEKLLQKLADAGIIIESPKRGAVAQTLKGMGFVLTGELASLTRDEAKDKVRERGGEVQSAVSAKTAYVVSGAHPGSKHEKAKKLGVRILSEEEFLKLLDSTF</sequence>
<dbReference type="Pfam" id="PF03119">
    <property type="entry name" value="DNA_ligase_ZBD"/>
    <property type="match status" value="1"/>
</dbReference>
<evidence type="ECO:0000256" key="2">
    <source>
        <dbReference type="ARBA" id="ARBA00012722"/>
    </source>
</evidence>
<dbReference type="Pfam" id="PF00533">
    <property type="entry name" value="BRCT"/>
    <property type="match status" value="1"/>
</dbReference>
<comment type="cofactor">
    <cofactor evidence="14">
        <name>Mg(2+)</name>
        <dbReference type="ChEBI" id="CHEBI:18420"/>
    </cofactor>
    <cofactor evidence="14">
        <name>Mn(2+)</name>
        <dbReference type="ChEBI" id="CHEBI:29035"/>
    </cofactor>
</comment>
<dbReference type="PANTHER" id="PTHR23389:SF9">
    <property type="entry name" value="DNA LIGASE"/>
    <property type="match status" value="1"/>
</dbReference>
<comment type="catalytic activity">
    <reaction evidence="12 14">
        <text>NAD(+) + (deoxyribonucleotide)n-3'-hydroxyl + 5'-phospho-(deoxyribonucleotide)m = (deoxyribonucleotide)n+m + AMP + beta-nicotinamide D-nucleotide.</text>
        <dbReference type="EC" id="6.5.1.2"/>
    </reaction>
</comment>
<dbReference type="EC" id="6.5.1.2" evidence="2 14"/>
<feature type="binding site" evidence="14">
    <location>
        <position position="450"/>
    </location>
    <ligand>
        <name>Zn(2+)</name>
        <dbReference type="ChEBI" id="CHEBI:29105"/>
    </ligand>
</feature>
<dbReference type="GO" id="GO:0003911">
    <property type="term" value="F:DNA ligase (NAD+) activity"/>
    <property type="evidence" value="ECO:0007669"/>
    <property type="project" value="UniProtKB-UniRule"/>
</dbReference>
<dbReference type="SMART" id="SM00292">
    <property type="entry name" value="BRCT"/>
    <property type="match status" value="1"/>
</dbReference>
<dbReference type="Gene3D" id="6.20.10.30">
    <property type="match status" value="1"/>
</dbReference>
<dbReference type="PIRSF" id="PIRSF001604">
    <property type="entry name" value="LigA"/>
    <property type="match status" value="1"/>
</dbReference>
<feature type="binding site" evidence="14">
    <location>
        <position position="338"/>
    </location>
    <ligand>
        <name>NAD(+)</name>
        <dbReference type="ChEBI" id="CHEBI:57540"/>
    </ligand>
</feature>
<dbReference type="Gene3D" id="1.10.150.20">
    <property type="entry name" value="5' to 3' exonuclease, C-terminal subdomain"/>
    <property type="match status" value="2"/>
</dbReference>
<keyword evidence="14" id="KW-0464">Manganese</keyword>
<evidence type="ECO:0000256" key="10">
    <source>
        <dbReference type="ARBA" id="ARBA00023027"/>
    </source>
</evidence>
<dbReference type="STRING" id="1797298.A2988_03565"/>
<evidence type="ECO:0000313" key="16">
    <source>
        <dbReference type="EMBL" id="OGD34561.1"/>
    </source>
</evidence>
<evidence type="ECO:0000256" key="5">
    <source>
        <dbReference type="ARBA" id="ARBA00022705"/>
    </source>
</evidence>
<dbReference type="FunFam" id="2.40.50.140:FF:000012">
    <property type="entry name" value="DNA ligase"/>
    <property type="match status" value="1"/>
</dbReference>
<dbReference type="PROSITE" id="PS50172">
    <property type="entry name" value="BRCT"/>
    <property type="match status" value="1"/>
</dbReference>
<feature type="binding site" evidence="14">
    <location>
        <position position="455"/>
    </location>
    <ligand>
        <name>Zn(2+)</name>
        <dbReference type="ChEBI" id="CHEBI:29105"/>
    </ligand>
</feature>
<evidence type="ECO:0000256" key="4">
    <source>
        <dbReference type="ARBA" id="ARBA00022598"/>
    </source>
</evidence>
<reference evidence="16 17" key="1">
    <citation type="journal article" date="2016" name="Nat. Commun.">
        <title>Thousands of microbial genomes shed light on interconnected biogeochemical processes in an aquifer system.</title>
        <authorList>
            <person name="Anantharaman K."/>
            <person name="Brown C.T."/>
            <person name="Hug L.A."/>
            <person name="Sharon I."/>
            <person name="Castelle C.J."/>
            <person name="Probst A.J."/>
            <person name="Thomas B.C."/>
            <person name="Singh A."/>
            <person name="Wilkins M.J."/>
            <person name="Karaoz U."/>
            <person name="Brodie E.L."/>
            <person name="Williams K.H."/>
            <person name="Hubbard S.S."/>
            <person name="Banfield J.F."/>
        </authorList>
    </citation>
    <scope>NUCLEOTIDE SEQUENCE [LARGE SCALE GENOMIC DNA]</scope>
</reference>
<comment type="caution">
    <text evidence="16">The sequence shown here is derived from an EMBL/GenBank/DDBJ whole genome shotgun (WGS) entry which is preliminary data.</text>
</comment>
<feature type="active site" description="N6-AMP-lysine intermediate" evidence="14">
    <location>
        <position position="116"/>
    </location>
</feature>
<evidence type="ECO:0000256" key="14">
    <source>
        <dbReference type="HAMAP-Rule" id="MF_01588"/>
    </source>
</evidence>
<comment type="function">
    <text evidence="1 14">DNA ligase that catalyzes the formation of phosphodiester linkages between 5'-phosphoryl and 3'-hydroxyl groups in double-stranded DNA using NAD as a coenzyme and as the energy source for the reaction. It is essential for DNA replication and repair of damaged DNA.</text>
</comment>